<dbReference type="AlphaFoldDB" id="A0A1E5UNP0"/>
<name>A0A1E5UNP0_9POAL</name>
<evidence type="ECO:0000313" key="2">
    <source>
        <dbReference type="Proteomes" id="UP000095767"/>
    </source>
</evidence>
<feature type="non-terminal residue" evidence="1">
    <location>
        <position position="1"/>
    </location>
</feature>
<dbReference type="Proteomes" id="UP000095767">
    <property type="component" value="Unassembled WGS sequence"/>
</dbReference>
<comment type="caution">
    <text evidence="1">The sequence shown here is derived from an EMBL/GenBank/DDBJ whole genome shotgun (WGS) entry which is preliminary data.</text>
</comment>
<protein>
    <submittedName>
        <fullName evidence="1">Uncharacterized protein</fullName>
    </submittedName>
</protein>
<dbReference type="EMBL" id="LWDX02069925">
    <property type="protein sequence ID" value="OEL14476.1"/>
    <property type="molecule type" value="Genomic_DNA"/>
</dbReference>
<sequence length="82" mass="9196">LMPWPRAASLPARPSWRRLQSWARTGSRWGPEGTSAATARCSTDDGSVNCRANLFVTQQFPLQISVAEEIKNKYKSAELFEI</sequence>
<proteinExistence type="predicted"/>
<accession>A0A1E5UNP0</accession>
<keyword evidence="2" id="KW-1185">Reference proteome</keyword>
<evidence type="ECO:0000313" key="1">
    <source>
        <dbReference type="EMBL" id="OEL14476.1"/>
    </source>
</evidence>
<gene>
    <name evidence="1" type="ORF">BAE44_0024505</name>
</gene>
<reference evidence="1 2" key="1">
    <citation type="submission" date="2016-09" db="EMBL/GenBank/DDBJ databases">
        <title>The draft genome of Dichanthelium oligosanthes: A C3 panicoid grass species.</title>
        <authorList>
            <person name="Studer A.J."/>
            <person name="Schnable J.C."/>
            <person name="Brutnell T.P."/>
        </authorList>
    </citation>
    <scope>NUCLEOTIDE SEQUENCE [LARGE SCALE GENOMIC DNA]</scope>
    <source>
        <strain evidence="2">cv. Kellogg 1175</strain>
        <tissue evidence="1">Leaf</tissue>
    </source>
</reference>
<organism evidence="1 2">
    <name type="scientific">Dichanthelium oligosanthes</name>
    <dbReference type="NCBI Taxonomy" id="888268"/>
    <lineage>
        <taxon>Eukaryota</taxon>
        <taxon>Viridiplantae</taxon>
        <taxon>Streptophyta</taxon>
        <taxon>Embryophyta</taxon>
        <taxon>Tracheophyta</taxon>
        <taxon>Spermatophyta</taxon>
        <taxon>Magnoliopsida</taxon>
        <taxon>Liliopsida</taxon>
        <taxon>Poales</taxon>
        <taxon>Poaceae</taxon>
        <taxon>PACMAD clade</taxon>
        <taxon>Panicoideae</taxon>
        <taxon>Panicodae</taxon>
        <taxon>Paniceae</taxon>
        <taxon>Dichantheliinae</taxon>
        <taxon>Dichanthelium</taxon>
    </lineage>
</organism>